<dbReference type="PANTHER" id="PTHR14167">
    <property type="entry name" value="SH3 DOMAIN-CONTAINING"/>
    <property type="match status" value="1"/>
</dbReference>
<comment type="similarity">
    <text evidence="1">Belongs to the SH3RF family.</text>
</comment>
<feature type="region of interest" description="Disordered" evidence="9">
    <location>
        <begin position="737"/>
        <end position="758"/>
    </location>
</feature>
<feature type="compositionally biased region" description="Basic and acidic residues" evidence="9">
    <location>
        <begin position="339"/>
        <end position="351"/>
    </location>
</feature>
<feature type="domain" description="SH3" evidence="10">
    <location>
        <begin position="267"/>
        <end position="332"/>
    </location>
</feature>
<feature type="domain" description="RING-type" evidence="11">
    <location>
        <begin position="109"/>
        <end position="150"/>
    </location>
</feature>
<evidence type="ECO:0008006" key="14">
    <source>
        <dbReference type="Google" id="ProtNLM"/>
    </source>
</evidence>
<evidence type="ECO:0000259" key="10">
    <source>
        <dbReference type="PROSITE" id="PS50002"/>
    </source>
</evidence>
<dbReference type="InterPro" id="IPR013083">
    <property type="entry name" value="Znf_RING/FYVE/PHD"/>
</dbReference>
<feature type="compositionally biased region" description="Polar residues" evidence="9">
    <location>
        <begin position="418"/>
        <end position="428"/>
    </location>
</feature>
<reference evidence="12 13" key="1">
    <citation type="submission" date="2024-04" db="EMBL/GenBank/DDBJ databases">
        <authorList>
            <person name="Waldvogel A.-M."/>
            <person name="Schoenle A."/>
        </authorList>
    </citation>
    <scope>NUCLEOTIDE SEQUENCE [LARGE SCALE GENOMIC DNA]</scope>
</reference>
<dbReference type="GO" id="GO:0032436">
    <property type="term" value="P:positive regulation of proteasomal ubiquitin-dependent protein catabolic process"/>
    <property type="evidence" value="ECO:0007669"/>
    <property type="project" value="TreeGrafter"/>
</dbReference>
<dbReference type="InterPro" id="IPR001452">
    <property type="entry name" value="SH3_domain"/>
</dbReference>
<feature type="compositionally biased region" description="Polar residues" evidence="9">
    <location>
        <begin position="748"/>
        <end position="758"/>
    </location>
</feature>
<dbReference type="InterPro" id="IPR036028">
    <property type="entry name" value="SH3-like_dom_sf"/>
</dbReference>
<evidence type="ECO:0000259" key="11">
    <source>
        <dbReference type="PROSITE" id="PS50089"/>
    </source>
</evidence>
<dbReference type="Proteomes" id="UP001497482">
    <property type="component" value="Chromosome 8"/>
</dbReference>
<evidence type="ECO:0000256" key="8">
    <source>
        <dbReference type="PROSITE-ProRule" id="PRU00192"/>
    </source>
</evidence>
<keyword evidence="5" id="KW-0862">Zinc</keyword>
<protein>
    <recommendedName>
        <fullName evidence="14">E3 ubiquitin-protein ligase SH3RF2</fullName>
    </recommendedName>
</protein>
<evidence type="ECO:0000256" key="7">
    <source>
        <dbReference type="PROSITE-ProRule" id="PRU00175"/>
    </source>
</evidence>
<dbReference type="EMBL" id="OZ035830">
    <property type="protein sequence ID" value="CAL1613404.1"/>
    <property type="molecule type" value="Genomic_DNA"/>
</dbReference>
<feature type="compositionally biased region" description="Polar residues" evidence="9">
    <location>
        <begin position="352"/>
        <end position="370"/>
    </location>
</feature>
<dbReference type="GO" id="GO:0046330">
    <property type="term" value="P:positive regulation of JNK cascade"/>
    <property type="evidence" value="ECO:0007669"/>
    <property type="project" value="TreeGrafter"/>
</dbReference>
<keyword evidence="3" id="KW-0479">Metal-binding</keyword>
<dbReference type="InterPro" id="IPR027370">
    <property type="entry name" value="Znf-RING_euk"/>
</dbReference>
<evidence type="ECO:0000313" key="13">
    <source>
        <dbReference type="Proteomes" id="UP001497482"/>
    </source>
</evidence>
<dbReference type="AlphaFoldDB" id="A0AAV2MJD3"/>
<dbReference type="InterPro" id="IPR001841">
    <property type="entry name" value="Znf_RING"/>
</dbReference>
<feature type="domain" description="SH3" evidence="10">
    <location>
        <begin position="481"/>
        <end position="542"/>
    </location>
</feature>
<dbReference type="InterPro" id="IPR050384">
    <property type="entry name" value="Endophilin_SH3RF"/>
</dbReference>
<dbReference type="PROSITE" id="PS50089">
    <property type="entry name" value="ZF_RING_2"/>
    <property type="match status" value="1"/>
</dbReference>
<evidence type="ECO:0000256" key="1">
    <source>
        <dbReference type="ARBA" id="ARBA00008649"/>
    </source>
</evidence>
<dbReference type="Gene3D" id="2.30.30.40">
    <property type="entry name" value="SH3 Domains"/>
    <property type="match status" value="3"/>
</dbReference>
<evidence type="ECO:0000256" key="4">
    <source>
        <dbReference type="ARBA" id="ARBA00022771"/>
    </source>
</evidence>
<keyword evidence="2 8" id="KW-0728">SH3 domain</keyword>
<gene>
    <name evidence="12" type="ORF">KC01_LOCUS39618</name>
</gene>
<evidence type="ECO:0000256" key="3">
    <source>
        <dbReference type="ARBA" id="ARBA00022723"/>
    </source>
</evidence>
<dbReference type="SMART" id="SM00184">
    <property type="entry name" value="RING"/>
    <property type="match status" value="1"/>
</dbReference>
<dbReference type="SMART" id="SM00326">
    <property type="entry name" value="SH3"/>
    <property type="match status" value="3"/>
</dbReference>
<evidence type="ECO:0000256" key="9">
    <source>
        <dbReference type="SAM" id="MobiDB-lite"/>
    </source>
</evidence>
<dbReference type="GO" id="GO:0061630">
    <property type="term" value="F:ubiquitin protein ligase activity"/>
    <property type="evidence" value="ECO:0007669"/>
    <property type="project" value="TreeGrafter"/>
</dbReference>
<proteinExistence type="inferred from homology"/>
<keyword evidence="4 7" id="KW-0863">Zinc-finger</keyword>
<accession>A0AAV2MJD3</accession>
<dbReference type="Pfam" id="PF14604">
    <property type="entry name" value="SH3_9"/>
    <property type="match status" value="1"/>
</dbReference>
<dbReference type="SUPFAM" id="SSF57850">
    <property type="entry name" value="RING/U-box"/>
    <property type="match status" value="1"/>
</dbReference>
<feature type="compositionally biased region" description="Basic and acidic residues" evidence="9">
    <location>
        <begin position="440"/>
        <end position="455"/>
    </location>
</feature>
<sequence length="880" mass="97356">MAPALRLHRWVFLSSAYSVSVPPRTASRRLTTSSPHFPTRERLRSGLLHNRRNRYVYYRVLTADSALTLFQHRLCSMLEHFVSDEPGTAPNRAGSLKMEELSVMALLQCPLCLEPLDASAKVLPCQHTFCKSCLERQEPKHSQLFCPECQTPAQARTVEELPTNLMLVRLLEGLQLSQGPTKNMLTPHYNVPSSLFHPRVEDAEGPQPELYSYREKPGQSEVSVRSSMQNQHRGVVNDPVFTSGNGVSAANEDLNTTNPNDNRTVCGSAPLCKALCDFKPQEMSLQPQECCLAFLKGDILTFIRRVDEHWIEAKLGAKAGICPLQFLEPNLVTTKLLEGKSRKGSDSKESHYWTSTGGKSKATDASSRTTHPGPPQISGQASFVYAQTFSNHRKQHTDRGEEAALNSSGYKRHHQRSSVHPTSRSHSYPSRGHSQRRRHSDNSHRHLSQSEKRMSNDAPPPLTLNPQMSSVDSINSSTQQLSISVCAVLYSYKPRRPEELELRRGEMVGVYGKFKEGWLRGLSLRTGKVGILPSNYITPVLRTSAKLFETKAANVSSQYTSVAGRKPTAARNPAVVLALDKVNADGTIYPAGQASSVPNGPQHTMPSTGKAQFHGGSQGWDTVRRIFNPHRGLNNLNQMSNTNSTSTRHFAQVQASGYSPALQRKKNILANCVRPFGWMSESIAPSAAAYHKDKDFSAALEPAHMQPAPAPQSILVKPDSFRNLGEKPIKSVRFVTNEDSPPLRRRTSSWSAGQVATNNQSGVSPLEVWAPSLTLGRDGPGIILKEGKAPIFRKVTDLNSNGTVLPQSPFASASAQYSPTRHRVTRTHLAETDSELTLAQGELVLVHRPRNDGRYLVTQERNGFTGLFQNNIFQVLERIS</sequence>
<name>A0AAV2MJD3_KNICA</name>
<feature type="region of interest" description="Disordered" evidence="9">
    <location>
        <begin position="592"/>
        <end position="615"/>
    </location>
</feature>
<dbReference type="PROSITE" id="PS00518">
    <property type="entry name" value="ZF_RING_1"/>
    <property type="match status" value="1"/>
</dbReference>
<dbReference type="SUPFAM" id="SSF50044">
    <property type="entry name" value="SH3-domain"/>
    <property type="match status" value="3"/>
</dbReference>
<dbReference type="PROSITE" id="PS50002">
    <property type="entry name" value="SH3"/>
    <property type="match status" value="3"/>
</dbReference>
<feature type="compositionally biased region" description="Polar residues" evidence="9">
    <location>
        <begin position="464"/>
        <end position="475"/>
    </location>
</feature>
<feature type="domain" description="SH3" evidence="10">
    <location>
        <begin position="817"/>
        <end position="878"/>
    </location>
</feature>
<dbReference type="PANTHER" id="PTHR14167:SF84">
    <property type="entry name" value="E3 UBIQUITIN-PROTEIN LIGASE SH3RF2 ISOFORM X1"/>
    <property type="match status" value="1"/>
</dbReference>
<evidence type="ECO:0000256" key="6">
    <source>
        <dbReference type="ARBA" id="ARBA00022843"/>
    </source>
</evidence>
<organism evidence="12 13">
    <name type="scientific">Knipowitschia caucasica</name>
    <name type="common">Caucasian dwarf goby</name>
    <name type="synonym">Pomatoschistus caucasicus</name>
    <dbReference type="NCBI Taxonomy" id="637954"/>
    <lineage>
        <taxon>Eukaryota</taxon>
        <taxon>Metazoa</taxon>
        <taxon>Chordata</taxon>
        <taxon>Craniata</taxon>
        <taxon>Vertebrata</taxon>
        <taxon>Euteleostomi</taxon>
        <taxon>Actinopterygii</taxon>
        <taxon>Neopterygii</taxon>
        <taxon>Teleostei</taxon>
        <taxon>Neoteleostei</taxon>
        <taxon>Acanthomorphata</taxon>
        <taxon>Gobiaria</taxon>
        <taxon>Gobiiformes</taxon>
        <taxon>Gobioidei</taxon>
        <taxon>Gobiidae</taxon>
        <taxon>Gobiinae</taxon>
        <taxon>Knipowitschia</taxon>
    </lineage>
</organism>
<feature type="compositionally biased region" description="Polar residues" evidence="9">
    <location>
        <begin position="593"/>
        <end position="610"/>
    </location>
</feature>
<dbReference type="GO" id="GO:0043066">
    <property type="term" value="P:negative regulation of apoptotic process"/>
    <property type="evidence" value="ECO:0007669"/>
    <property type="project" value="TreeGrafter"/>
</dbReference>
<evidence type="ECO:0000256" key="5">
    <source>
        <dbReference type="ARBA" id="ARBA00022833"/>
    </source>
</evidence>
<keyword evidence="13" id="KW-1185">Reference proteome</keyword>
<evidence type="ECO:0000313" key="12">
    <source>
        <dbReference type="EMBL" id="CAL1613404.1"/>
    </source>
</evidence>
<dbReference type="GO" id="GO:0008270">
    <property type="term" value="F:zinc ion binding"/>
    <property type="evidence" value="ECO:0007669"/>
    <property type="project" value="UniProtKB-KW"/>
</dbReference>
<dbReference type="InterPro" id="IPR017907">
    <property type="entry name" value="Znf_RING_CS"/>
</dbReference>
<evidence type="ECO:0000256" key="2">
    <source>
        <dbReference type="ARBA" id="ARBA00022443"/>
    </source>
</evidence>
<dbReference type="Pfam" id="PF13445">
    <property type="entry name" value="zf-RING_UBOX"/>
    <property type="match status" value="1"/>
</dbReference>
<dbReference type="GO" id="GO:0016567">
    <property type="term" value="P:protein ubiquitination"/>
    <property type="evidence" value="ECO:0007669"/>
    <property type="project" value="TreeGrafter"/>
</dbReference>
<feature type="region of interest" description="Disordered" evidence="9">
    <location>
        <begin position="339"/>
        <end position="379"/>
    </location>
</feature>
<keyword evidence="6" id="KW-0832">Ubl conjugation</keyword>
<dbReference type="Gene3D" id="3.30.40.10">
    <property type="entry name" value="Zinc/RING finger domain, C3HC4 (zinc finger)"/>
    <property type="match status" value="1"/>
</dbReference>
<feature type="region of interest" description="Disordered" evidence="9">
    <location>
        <begin position="391"/>
        <end position="475"/>
    </location>
</feature>